<dbReference type="Proteomes" id="UP000605970">
    <property type="component" value="Unassembled WGS sequence"/>
</dbReference>
<keyword evidence="2" id="KW-1185">Reference proteome</keyword>
<gene>
    <name evidence="1" type="ORF">Mgra_00010146</name>
</gene>
<feature type="non-terminal residue" evidence="1">
    <location>
        <position position="1"/>
    </location>
</feature>
<evidence type="ECO:0000313" key="1">
    <source>
        <dbReference type="EMBL" id="KAF7623554.1"/>
    </source>
</evidence>
<evidence type="ECO:0000313" key="2">
    <source>
        <dbReference type="Proteomes" id="UP000605970"/>
    </source>
</evidence>
<dbReference type="EMBL" id="JABEBT010000229">
    <property type="protein sequence ID" value="KAF7623554.1"/>
    <property type="molecule type" value="Genomic_DNA"/>
</dbReference>
<proteinExistence type="predicted"/>
<dbReference type="AlphaFoldDB" id="A0A8S9Z8C2"/>
<organism evidence="1 2">
    <name type="scientific">Meloidogyne graminicola</name>
    <dbReference type="NCBI Taxonomy" id="189291"/>
    <lineage>
        <taxon>Eukaryota</taxon>
        <taxon>Metazoa</taxon>
        <taxon>Ecdysozoa</taxon>
        <taxon>Nematoda</taxon>
        <taxon>Chromadorea</taxon>
        <taxon>Rhabditida</taxon>
        <taxon>Tylenchina</taxon>
        <taxon>Tylenchomorpha</taxon>
        <taxon>Tylenchoidea</taxon>
        <taxon>Meloidogynidae</taxon>
        <taxon>Meloidogyninae</taxon>
        <taxon>Meloidogyne</taxon>
    </lineage>
</organism>
<protein>
    <submittedName>
        <fullName evidence="1">F-box domain-containing protein</fullName>
    </submittedName>
</protein>
<comment type="caution">
    <text evidence="1">The sequence shown here is derived from an EMBL/GenBank/DDBJ whole genome shotgun (WGS) entry which is preliminary data.</text>
</comment>
<accession>A0A8S9Z8C2</accession>
<reference evidence="1" key="1">
    <citation type="journal article" date="2020" name="Ecol. Evol.">
        <title>Genome structure and content of the rice root-knot nematode (Meloidogyne graminicola).</title>
        <authorList>
            <person name="Phan N.T."/>
            <person name="Danchin E.G.J."/>
            <person name="Klopp C."/>
            <person name="Perfus-Barbeoch L."/>
            <person name="Kozlowski D.K."/>
            <person name="Koutsovoulos G.D."/>
            <person name="Lopez-Roques C."/>
            <person name="Bouchez O."/>
            <person name="Zahm M."/>
            <person name="Besnard G."/>
            <person name="Bellafiore S."/>
        </authorList>
    </citation>
    <scope>NUCLEOTIDE SEQUENCE</scope>
    <source>
        <strain evidence="1">VN-18</strain>
    </source>
</reference>
<sequence>MNKNKIYMQRGKFSHLNFSDHSRWNNLKLEPDYIWESFLKTSYPTKWKLAIGIPTFLKSDNKTINNNYLTLFLRGSNELRLKMPNYPKTYKECKLLKFWLEEIFFNFYFDTVNFSDFIFNSKMIKILFQNKEITKLKISCKRCVTRYCDANIDNLIFIFNILVISEYLWINMGKTFADYNVLYNLVLNEGFRIPKVIFWQVNDLVLYQLFVYELMHSNEVSNVIKVVEFNGMWHVFSLPIYGIRNSDLTNDQQIYYEITNINCGTNFSIIWLSYA</sequence>
<name>A0A8S9Z8C2_9BILA</name>